<evidence type="ECO:0000313" key="2">
    <source>
        <dbReference type="Proteomes" id="UP001164250"/>
    </source>
</evidence>
<dbReference type="Proteomes" id="UP001164250">
    <property type="component" value="Chromosome 12"/>
</dbReference>
<name>A0ACC1A6Z1_9ROSI</name>
<dbReference type="EMBL" id="CM047908">
    <property type="protein sequence ID" value="KAJ0081556.1"/>
    <property type="molecule type" value="Genomic_DNA"/>
</dbReference>
<protein>
    <submittedName>
        <fullName evidence="1">Uncharacterized protein</fullName>
    </submittedName>
</protein>
<proteinExistence type="predicted"/>
<gene>
    <name evidence="1" type="ORF">Patl1_11692</name>
</gene>
<comment type="caution">
    <text evidence="1">The sequence shown here is derived from an EMBL/GenBank/DDBJ whole genome shotgun (WGS) entry which is preliminary data.</text>
</comment>
<evidence type="ECO:0000313" key="1">
    <source>
        <dbReference type="EMBL" id="KAJ0081556.1"/>
    </source>
</evidence>
<reference evidence="2" key="1">
    <citation type="journal article" date="2023" name="G3 (Bethesda)">
        <title>Genome assembly and association tests identify interacting loci associated with vigor, precocity, and sex in interspecific pistachio rootstocks.</title>
        <authorList>
            <person name="Palmer W."/>
            <person name="Jacygrad E."/>
            <person name="Sagayaradj S."/>
            <person name="Cavanaugh K."/>
            <person name="Han R."/>
            <person name="Bertier L."/>
            <person name="Beede B."/>
            <person name="Kafkas S."/>
            <person name="Golino D."/>
            <person name="Preece J."/>
            <person name="Michelmore R."/>
        </authorList>
    </citation>
    <scope>NUCLEOTIDE SEQUENCE [LARGE SCALE GENOMIC DNA]</scope>
</reference>
<keyword evidence="2" id="KW-1185">Reference proteome</keyword>
<sequence length="904" mass="103649">MICRCSLIIISYNNSNFTTSQTQNPAIFFSFKDMAETIVSDIAEKLLGKLFSLASNEMGFAWGVRKDAQELVDTLTTIKAVLLDAEDKQTHNEKLKVWLGKLKGICYDAEDVLDVIKVEGLRKQVVNSQSCTRKVRHFFSSSNPIAFRFTLWHKIKEIKKRLAKIAVIKNSFNLTEKVDSNQVIGWERERERETHSFVRASDVIGRDKDKEKIMKLLLRPSDGHENVSVIPIVGIGGLGKTALGKLVYNDKRVGEYFKLKIWVCVSDEFVLKNLLIDIIESVTQKKYVDKSIDQLQNILRDILSHEKYLLVLDDVWNEDYGLWFELKNLLRECVSGSKIIVTTRSDRVASIMGTVPTYRLEGLSLDDCLSVFVKCAFKEGREKQHPNLVEIGIEIVKKCRGVPLAVRALGSLLYSSTSEQDWKNLRDNEIWKLDQKENNILNALRISYNHLPSHLKQCFVYCSIFPKDIEFTSLHLVQFWMDNGLLQSHNENEDLENIGKQYVKELMSRSFFQDIVQLHESLYTFKIHDLMHDLATSLMRNECLIVKSANQICTKSHRRVSFYFVDAPIIDVPSILPNLGHLRSITFYPISGESTGISQSFLELIVSRCKFLRMLNLFSSNIDIVPKKIGNLKHLRFLDLGSNPKIKELPSSIYKLQNLQFLSLLGCEELKALTTDVKYLISLRHLALTTIQMHLPTNGIGCLNSLRRLWIFNCNNLKYLFEDIGHLRVLRTLSVSECPRLTSLPRGVRSLSSLENLHLISCERLNLDLSIGSNKQDNHDELSSTGPRLRFLCIRELPQLVEFPQWLIHCSISSLERLQIVNCSNLKALPESMEKLQVLVIEKCPELSSLPKDMDRLISLRELAIEDSLKLSERYEPETGEDWSKISHIPYIQLDGKIIKSTEN</sequence>
<accession>A0ACC1A6Z1</accession>
<organism evidence="1 2">
    <name type="scientific">Pistacia atlantica</name>
    <dbReference type="NCBI Taxonomy" id="434234"/>
    <lineage>
        <taxon>Eukaryota</taxon>
        <taxon>Viridiplantae</taxon>
        <taxon>Streptophyta</taxon>
        <taxon>Embryophyta</taxon>
        <taxon>Tracheophyta</taxon>
        <taxon>Spermatophyta</taxon>
        <taxon>Magnoliopsida</taxon>
        <taxon>eudicotyledons</taxon>
        <taxon>Gunneridae</taxon>
        <taxon>Pentapetalae</taxon>
        <taxon>rosids</taxon>
        <taxon>malvids</taxon>
        <taxon>Sapindales</taxon>
        <taxon>Anacardiaceae</taxon>
        <taxon>Pistacia</taxon>
    </lineage>
</organism>